<feature type="region of interest" description="Disordered" evidence="1">
    <location>
        <begin position="1"/>
        <end position="27"/>
    </location>
</feature>
<reference evidence="2" key="1">
    <citation type="journal article" date="2004" name="Nature">
        <title>Genome duplication in the teleost fish Tetraodon nigroviridis reveals the early vertebrate proto-karyotype.</title>
        <authorList>
            <person name="Jaillon O."/>
            <person name="Aury J.-M."/>
            <person name="Brunet F."/>
            <person name="Petit J.-L."/>
            <person name="Stange-Thomann N."/>
            <person name="Mauceli E."/>
            <person name="Bouneau L."/>
            <person name="Fischer C."/>
            <person name="Ozouf-Costaz C."/>
            <person name="Bernot A."/>
            <person name="Nicaud S."/>
            <person name="Jaffe D."/>
            <person name="Fisher S."/>
            <person name="Lutfalla G."/>
            <person name="Dossat C."/>
            <person name="Segurens B."/>
            <person name="Dasilva C."/>
            <person name="Salanoubat M."/>
            <person name="Levy M."/>
            <person name="Boudet N."/>
            <person name="Castellano S."/>
            <person name="Anthouard V."/>
            <person name="Jubin C."/>
            <person name="Castelli V."/>
            <person name="Katinka M."/>
            <person name="Vacherie B."/>
            <person name="Biemont C."/>
            <person name="Skalli Z."/>
            <person name="Cattolico L."/>
            <person name="Poulain J."/>
            <person name="De Berardinis V."/>
            <person name="Cruaud C."/>
            <person name="Duprat S."/>
            <person name="Brottier P."/>
            <person name="Coutanceau J.-P."/>
            <person name="Gouzy J."/>
            <person name="Parra G."/>
            <person name="Lardier G."/>
            <person name="Chapple C."/>
            <person name="McKernan K.J."/>
            <person name="McEwan P."/>
            <person name="Bosak S."/>
            <person name="Kellis M."/>
            <person name="Volff J.-N."/>
            <person name="Guigo R."/>
            <person name="Zody M.C."/>
            <person name="Mesirov J."/>
            <person name="Lindblad-Toh K."/>
            <person name="Birren B."/>
            <person name="Nusbaum C."/>
            <person name="Kahn D."/>
            <person name="Robinson-Rechavi M."/>
            <person name="Laudet V."/>
            <person name="Schachter V."/>
            <person name="Quetier F."/>
            <person name="Saurin W."/>
            <person name="Scarpelli C."/>
            <person name="Wincker P."/>
            <person name="Lander E.S."/>
            <person name="Weissenbach J."/>
            <person name="Roest Crollius H."/>
        </authorList>
    </citation>
    <scope>NUCLEOTIDE SEQUENCE [LARGE SCALE GENOMIC DNA]</scope>
</reference>
<reference evidence="2" key="2">
    <citation type="submission" date="2004-02" db="EMBL/GenBank/DDBJ databases">
        <authorList>
            <consortium name="Genoscope"/>
            <consortium name="Whitehead Institute Centre for Genome Research"/>
        </authorList>
    </citation>
    <scope>NUCLEOTIDE SEQUENCE</scope>
</reference>
<evidence type="ECO:0000256" key="1">
    <source>
        <dbReference type="SAM" id="MobiDB-lite"/>
    </source>
</evidence>
<gene>
    <name evidence="2" type="ORF">GSTENG00035304001</name>
</gene>
<dbReference type="KEGG" id="tng:GSTEN00035304G001"/>
<dbReference type="EMBL" id="CAAE01015119">
    <property type="protein sequence ID" value="CAG12845.1"/>
    <property type="molecule type" value="Genomic_DNA"/>
</dbReference>
<organism evidence="2">
    <name type="scientific">Tetraodon nigroviridis</name>
    <name type="common">Spotted green pufferfish</name>
    <name type="synonym">Chelonodon nigroviridis</name>
    <dbReference type="NCBI Taxonomy" id="99883"/>
    <lineage>
        <taxon>Eukaryota</taxon>
        <taxon>Metazoa</taxon>
        <taxon>Chordata</taxon>
        <taxon>Craniata</taxon>
        <taxon>Vertebrata</taxon>
        <taxon>Euteleostomi</taxon>
        <taxon>Actinopterygii</taxon>
        <taxon>Neopterygii</taxon>
        <taxon>Teleostei</taxon>
        <taxon>Neoteleostei</taxon>
        <taxon>Acanthomorphata</taxon>
        <taxon>Eupercaria</taxon>
        <taxon>Tetraodontiformes</taxon>
        <taxon>Tetradontoidea</taxon>
        <taxon>Tetraodontidae</taxon>
        <taxon>Tetraodon</taxon>
    </lineage>
</organism>
<sequence>MPRGRPRKLRVQSNDETGNKHQNARNKKYRLSAIQITRRCFCKRLRVLNNNTSM</sequence>
<name>Q4RFI7_TETNG</name>
<evidence type="ECO:0000313" key="2">
    <source>
        <dbReference type="EMBL" id="CAG12845.1"/>
    </source>
</evidence>
<feature type="compositionally biased region" description="Basic residues" evidence="1">
    <location>
        <begin position="1"/>
        <end position="10"/>
    </location>
</feature>
<comment type="caution">
    <text evidence="2">The sequence shown here is derived from an EMBL/GenBank/DDBJ whole genome shotgun (WGS) entry which is preliminary data.</text>
</comment>
<proteinExistence type="predicted"/>
<dbReference type="AlphaFoldDB" id="Q4RFI7"/>
<accession>Q4RFI7</accession>
<protein>
    <submittedName>
        <fullName evidence="2">(spotted green pufferfish) hypothetical protein</fullName>
    </submittedName>
</protein>